<evidence type="ECO:0000313" key="9">
    <source>
        <dbReference type="Proteomes" id="UP001379533"/>
    </source>
</evidence>
<dbReference type="InterPro" id="IPR043216">
    <property type="entry name" value="PAP-like"/>
</dbReference>
<evidence type="ECO:0000313" key="8">
    <source>
        <dbReference type="EMBL" id="WXA93164.1"/>
    </source>
</evidence>
<accession>A0ABZ2K371</accession>
<dbReference type="PANTHER" id="PTHR10165">
    <property type="entry name" value="LIPID PHOSPHATE PHOSPHATASE"/>
    <property type="match status" value="1"/>
</dbReference>
<evidence type="ECO:0000256" key="4">
    <source>
        <dbReference type="ARBA" id="ARBA00022989"/>
    </source>
</evidence>
<evidence type="ECO:0000256" key="5">
    <source>
        <dbReference type="ARBA" id="ARBA00023136"/>
    </source>
</evidence>
<feature type="chain" id="PRO_5045191783" evidence="6">
    <location>
        <begin position="25"/>
        <end position="299"/>
    </location>
</feature>
<comment type="subcellular location">
    <subcellularLocation>
        <location evidence="1">Membrane</location>
        <topology evidence="1">Multi-pass membrane protein</topology>
    </subcellularLocation>
</comment>
<dbReference type="InterPro" id="IPR036938">
    <property type="entry name" value="PAP2/HPO_sf"/>
</dbReference>
<dbReference type="SMART" id="SM00014">
    <property type="entry name" value="acidPPc"/>
    <property type="match status" value="1"/>
</dbReference>
<evidence type="ECO:0000256" key="3">
    <source>
        <dbReference type="ARBA" id="ARBA00022692"/>
    </source>
</evidence>
<protein>
    <submittedName>
        <fullName evidence="8">Phosphatase PAP2 family protein</fullName>
    </submittedName>
</protein>
<organism evidence="8 9">
    <name type="scientific">Pendulispora brunnea</name>
    <dbReference type="NCBI Taxonomy" id="2905690"/>
    <lineage>
        <taxon>Bacteria</taxon>
        <taxon>Pseudomonadati</taxon>
        <taxon>Myxococcota</taxon>
        <taxon>Myxococcia</taxon>
        <taxon>Myxococcales</taxon>
        <taxon>Sorangiineae</taxon>
        <taxon>Pendulisporaceae</taxon>
        <taxon>Pendulispora</taxon>
    </lineage>
</organism>
<reference evidence="8 9" key="1">
    <citation type="submission" date="2021-12" db="EMBL/GenBank/DDBJ databases">
        <title>Discovery of the Pendulisporaceae a myxobacterial family with distinct sporulation behavior and unique specialized metabolism.</title>
        <authorList>
            <person name="Garcia R."/>
            <person name="Popoff A."/>
            <person name="Bader C.D."/>
            <person name="Loehr J."/>
            <person name="Walesch S."/>
            <person name="Walt C."/>
            <person name="Boldt J."/>
            <person name="Bunk B."/>
            <person name="Haeckl F.J.F.P.J."/>
            <person name="Gunesch A.P."/>
            <person name="Birkelbach J."/>
            <person name="Nuebel U."/>
            <person name="Pietschmann T."/>
            <person name="Bach T."/>
            <person name="Mueller R."/>
        </authorList>
    </citation>
    <scope>NUCLEOTIDE SEQUENCE [LARGE SCALE GENOMIC DNA]</scope>
    <source>
        <strain evidence="8 9">MSr12523</strain>
    </source>
</reference>
<keyword evidence="9" id="KW-1185">Reference proteome</keyword>
<proteinExistence type="inferred from homology"/>
<keyword evidence="3" id="KW-0812">Transmembrane</keyword>
<dbReference type="InterPro" id="IPR000326">
    <property type="entry name" value="PAP2/HPO"/>
</dbReference>
<dbReference type="SUPFAM" id="SSF48317">
    <property type="entry name" value="Acid phosphatase/Vanadium-dependent haloperoxidase"/>
    <property type="match status" value="1"/>
</dbReference>
<gene>
    <name evidence="8" type="ORF">LZC95_42770</name>
</gene>
<keyword evidence="5" id="KW-0472">Membrane</keyword>
<keyword evidence="4" id="KW-1133">Transmembrane helix</keyword>
<dbReference type="Gene3D" id="1.20.144.10">
    <property type="entry name" value="Phosphatidic acid phosphatase type 2/haloperoxidase"/>
    <property type="match status" value="1"/>
</dbReference>
<keyword evidence="6" id="KW-0732">Signal</keyword>
<sequence>MRHGWFRVSLFVFMWLMLATNARADDAHPTTAPSLTWNPSWPTFRPAEYIATGLAGAAAASIFFLMKPPSQPHWTGGILFDDAARDAFRIGSQNGRDTARRVSDFTAAGTVVLTLGIDSLLIPMLRKSDKVAMQLTLMNLEAFAFSTLLTNTLFTGVGRARPSYEECQRDPTSDRLCSSGATASFPSGHANGAFTAAGLSCAHHGRLPLWGGGVADAMACVGSLSLAVTTASLRVAGDRHYVTDVLTSAGIGFGFGYGVPTLLHYAVGGTVGETKLGSAKFSLVPMGGDRYGVMAVGSF</sequence>
<dbReference type="Proteomes" id="UP001379533">
    <property type="component" value="Chromosome"/>
</dbReference>
<feature type="domain" description="Phosphatidic acid phosphatase type 2/haloperoxidase" evidence="7">
    <location>
        <begin position="133"/>
        <end position="260"/>
    </location>
</feature>
<dbReference type="Pfam" id="PF01569">
    <property type="entry name" value="PAP2"/>
    <property type="match status" value="1"/>
</dbReference>
<evidence type="ECO:0000256" key="6">
    <source>
        <dbReference type="SAM" id="SignalP"/>
    </source>
</evidence>
<dbReference type="EMBL" id="CP089982">
    <property type="protein sequence ID" value="WXA93164.1"/>
    <property type="molecule type" value="Genomic_DNA"/>
</dbReference>
<evidence type="ECO:0000259" key="7">
    <source>
        <dbReference type="SMART" id="SM00014"/>
    </source>
</evidence>
<dbReference type="RefSeq" id="WP_394843761.1">
    <property type="nucleotide sequence ID" value="NZ_CP089982.1"/>
</dbReference>
<comment type="similarity">
    <text evidence="2">Belongs to the PA-phosphatase related phosphoesterase family.</text>
</comment>
<dbReference type="PANTHER" id="PTHR10165:SF35">
    <property type="entry name" value="RE23632P"/>
    <property type="match status" value="1"/>
</dbReference>
<name>A0ABZ2K371_9BACT</name>
<evidence type="ECO:0000256" key="2">
    <source>
        <dbReference type="ARBA" id="ARBA00008816"/>
    </source>
</evidence>
<feature type="signal peptide" evidence="6">
    <location>
        <begin position="1"/>
        <end position="24"/>
    </location>
</feature>
<evidence type="ECO:0000256" key="1">
    <source>
        <dbReference type="ARBA" id="ARBA00004141"/>
    </source>
</evidence>